<gene>
    <name evidence="6" type="ordered locus">Tfu_0744</name>
</gene>
<dbReference type="eggNOG" id="COG1012">
    <property type="taxonomic scope" value="Bacteria"/>
</dbReference>
<evidence type="ECO:0000259" key="5">
    <source>
        <dbReference type="Pfam" id="PF00171"/>
    </source>
</evidence>
<dbReference type="SUPFAM" id="SSF53720">
    <property type="entry name" value="ALDH-like"/>
    <property type="match status" value="1"/>
</dbReference>
<evidence type="ECO:0000256" key="2">
    <source>
        <dbReference type="ARBA" id="ARBA00023002"/>
    </source>
</evidence>
<sequence length="496" mass="52389">MKACVVGPEWMRKTTLRSSSVTNMSQRPFWLAGSATTGDNELTVTNPYTGQTVATVAVPSPEQVDQAVAAAHGALDATAALPAHVRATALAHVARRLQERSEEIAQLITAESGKPILWARAEVGRAVSVFTWAAEEVRRDSGRVQRLDTDSAGEGRIALIRRVPKGAVLAISPFNFPLNLVAHKVAPAIAVGAPIVVKPAPATPLSALVLGEILAETDLPAGAFSVLPMPNELAQPLITDERLPVISFTGGQFGWELRKMAPNKHVTLELGGNAAAVVLADADLDWAARRIALFGNNQAGQVCIGVQRVIVEDAVYDEFAAKLVQRVEELVTGDPADEATQVGPLINEAAAARVEQWVNEAVAGGATVLTGGTRDGVTMAPTVLADVPDDAKVVCEEVFGPVMVLRRVSGVDEAFAEVNNSKYGLQAGVFTRDLATAFRAHRELKVGGVIIGDVPTYRADQMPYGGVKKSGVGKEGVRSAMDDLTDERVMVLTGVL</sequence>
<keyword evidence="2 4" id="KW-0560">Oxidoreductase</keyword>
<dbReference type="InterPro" id="IPR015590">
    <property type="entry name" value="Aldehyde_DH_dom"/>
</dbReference>
<dbReference type="PROSITE" id="PS00687">
    <property type="entry name" value="ALDEHYDE_DEHYDR_GLU"/>
    <property type="match status" value="1"/>
</dbReference>
<dbReference type="Gene3D" id="3.40.309.10">
    <property type="entry name" value="Aldehyde Dehydrogenase, Chain A, domain 2"/>
    <property type="match status" value="1"/>
</dbReference>
<comment type="similarity">
    <text evidence="1 4">Belongs to the aldehyde dehydrogenase family.</text>
</comment>
<dbReference type="STRING" id="269800.Tfu_0744"/>
<evidence type="ECO:0000256" key="4">
    <source>
        <dbReference type="RuleBase" id="RU003345"/>
    </source>
</evidence>
<dbReference type="InterPro" id="IPR029510">
    <property type="entry name" value="Ald_DH_CS_GLU"/>
</dbReference>
<protein>
    <submittedName>
        <fullName evidence="6">Aldehyde dehydrogenase (NAD+)</fullName>
    </submittedName>
</protein>
<dbReference type="FunFam" id="3.40.309.10:FF:000009">
    <property type="entry name" value="Aldehyde dehydrogenase A"/>
    <property type="match status" value="1"/>
</dbReference>
<evidence type="ECO:0000256" key="3">
    <source>
        <dbReference type="PROSITE-ProRule" id="PRU10007"/>
    </source>
</evidence>
<dbReference type="FunFam" id="3.40.605.10:FF:000020">
    <property type="entry name" value="Aldehyde dehydrogenase"/>
    <property type="match status" value="1"/>
</dbReference>
<evidence type="ECO:0000313" key="6">
    <source>
        <dbReference type="EMBL" id="AAZ54782.1"/>
    </source>
</evidence>
<dbReference type="Pfam" id="PF00171">
    <property type="entry name" value="Aldedh"/>
    <property type="match status" value="1"/>
</dbReference>
<reference evidence="6" key="1">
    <citation type="submission" date="2005-07" db="EMBL/GenBank/DDBJ databases">
        <title>Complete sequence of Thermobifida fusca YX.</title>
        <authorList>
            <consortium name="US DOE Joint Genome Institute"/>
            <person name="Copeland A."/>
            <person name="Lucas S."/>
            <person name="Lapidus A."/>
            <person name="Barry K."/>
            <person name="Detter J.C."/>
            <person name="Glavina T."/>
            <person name="Hammon N."/>
            <person name="Israni S."/>
            <person name="Pitluck S."/>
            <person name="Di Bartolo G."/>
            <person name="Chain P."/>
            <person name="Schmutz J."/>
            <person name="Larimer F."/>
            <person name="Land M."/>
            <person name="Lykidis A."/>
            <person name="Richardson P."/>
        </authorList>
    </citation>
    <scope>NUCLEOTIDE SEQUENCE</scope>
    <source>
        <strain evidence="6">YX</strain>
    </source>
</reference>
<dbReference type="PANTHER" id="PTHR42991">
    <property type="entry name" value="ALDEHYDE DEHYDROGENASE"/>
    <property type="match status" value="1"/>
</dbReference>
<feature type="active site" evidence="3">
    <location>
        <position position="269"/>
    </location>
</feature>
<evidence type="ECO:0000256" key="1">
    <source>
        <dbReference type="ARBA" id="ARBA00009986"/>
    </source>
</evidence>
<dbReference type="InterPro" id="IPR051020">
    <property type="entry name" value="ALDH-related_metabolic_enz"/>
</dbReference>
<dbReference type="InterPro" id="IPR016163">
    <property type="entry name" value="Ald_DH_C"/>
</dbReference>
<dbReference type="HOGENOM" id="CLU_005391_1_0_11"/>
<proteinExistence type="inferred from homology"/>
<dbReference type="Gene3D" id="3.40.605.10">
    <property type="entry name" value="Aldehyde Dehydrogenase, Chain A, domain 1"/>
    <property type="match status" value="1"/>
</dbReference>
<dbReference type="GO" id="GO:0008911">
    <property type="term" value="F:lactaldehyde dehydrogenase (NAD+) activity"/>
    <property type="evidence" value="ECO:0007669"/>
    <property type="project" value="TreeGrafter"/>
</dbReference>
<feature type="domain" description="Aldehyde dehydrogenase" evidence="5">
    <location>
        <begin position="40"/>
        <end position="487"/>
    </location>
</feature>
<dbReference type="EMBL" id="CP000088">
    <property type="protein sequence ID" value="AAZ54782.1"/>
    <property type="molecule type" value="Genomic_DNA"/>
</dbReference>
<dbReference type="AlphaFoldDB" id="Q47RY5"/>
<dbReference type="KEGG" id="tfu:Tfu_0744"/>
<dbReference type="InterPro" id="IPR016161">
    <property type="entry name" value="Ald_DH/histidinol_DH"/>
</dbReference>
<dbReference type="PANTHER" id="PTHR42991:SF1">
    <property type="entry name" value="ALDEHYDE DEHYDROGENASE"/>
    <property type="match status" value="1"/>
</dbReference>
<accession>Q47RY5</accession>
<name>Q47RY5_THEFY</name>
<dbReference type="InterPro" id="IPR016162">
    <property type="entry name" value="Ald_DH_N"/>
</dbReference>
<organism evidence="6">
    <name type="scientific">Thermobifida fusca (strain YX)</name>
    <dbReference type="NCBI Taxonomy" id="269800"/>
    <lineage>
        <taxon>Bacteria</taxon>
        <taxon>Bacillati</taxon>
        <taxon>Actinomycetota</taxon>
        <taxon>Actinomycetes</taxon>
        <taxon>Streptosporangiales</taxon>
        <taxon>Nocardiopsidaceae</taxon>
        <taxon>Thermobifida</taxon>
    </lineage>
</organism>